<organism evidence="1">
    <name type="scientific">mine drainage metagenome</name>
    <dbReference type="NCBI Taxonomy" id="410659"/>
    <lineage>
        <taxon>unclassified sequences</taxon>
        <taxon>metagenomes</taxon>
        <taxon>ecological metagenomes</taxon>
    </lineage>
</organism>
<reference evidence="1" key="2">
    <citation type="journal article" date="2014" name="ISME J.">
        <title>Microbial stratification in low pH oxic and suboxic macroscopic growths along an acid mine drainage.</title>
        <authorList>
            <person name="Mendez-Garcia C."/>
            <person name="Mesa V."/>
            <person name="Sprenger R.R."/>
            <person name="Richter M."/>
            <person name="Diez M.S."/>
            <person name="Solano J."/>
            <person name="Bargiela R."/>
            <person name="Golyshina O.V."/>
            <person name="Manteca A."/>
            <person name="Ramos J.L."/>
            <person name="Gallego J.R."/>
            <person name="Llorente I."/>
            <person name="Martins Dos Santos V.A."/>
            <person name="Jensen O.N."/>
            <person name="Pelaez A.I."/>
            <person name="Sanchez J."/>
            <person name="Ferrer M."/>
        </authorList>
    </citation>
    <scope>NUCLEOTIDE SEQUENCE</scope>
</reference>
<keyword evidence="1" id="KW-0808">Transferase</keyword>
<accession>T0Y9J6</accession>
<gene>
    <name evidence="1" type="ORF">B1A_20514</name>
</gene>
<evidence type="ECO:0000313" key="1">
    <source>
        <dbReference type="EMBL" id="EQD29818.1"/>
    </source>
</evidence>
<sequence length="213" mass="22792">MTLPLSQVTMVGTFPPPMHGMAAVNAAVRQRLLASAASVIVIHTAPASLDRGMLARLGRLPRVMRGLARLAGVRHVRGTALYIGVSGGAGQVYDLAFLLLARARGMRVFAHHHSFAYLHRRRRLASALVRAAGRHATHITQSEGMAERLRTLYGATDVGSAVSNAVFLVDSAEPACARPRSKLHVLGFLGNIAAEKGIFEFLDLMAALRQSGL</sequence>
<dbReference type="GO" id="GO:0016740">
    <property type="term" value="F:transferase activity"/>
    <property type="evidence" value="ECO:0007669"/>
    <property type="project" value="UniProtKB-KW"/>
</dbReference>
<protein>
    <submittedName>
        <fullName evidence="1">Glycosyl transferasegroup 1</fullName>
    </submittedName>
</protein>
<dbReference type="Gene3D" id="3.40.50.2000">
    <property type="entry name" value="Glycogen Phosphorylase B"/>
    <property type="match status" value="2"/>
</dbReference>
<proteinExistence type="predicted"/>
<dbReference type="AlphaFoldDB" id="T0Y9J6"/>
<reference evidence="1" key="1">
    <citation type="submission" date="2013-08" db="EMBL/GenBank/DDBJ databases">
        <authorList>
            <person name="Mendez C."/>
            <person name="Richter M."/>
            <person name="Ferrer M."/>
            <person name="Sanchez J."/>
        </authorList>
    </citation>
    <scope>NUCLEOTIDE SEQUENCE</scope>
</reference>
<comment type="caution">
    <text evidence="1">The sequence shown here is derived from an EMBL/GenBank/DDBJ whole genome shotgun (WGS) entry which is preliminary data.</text>
</comment>
<dbReference type="SUPFAM" id="SSF53756">
    <property type="entry name" value="UDP-Glycosyltransferase/glycogen phosphorylase"/>
    <property type="match status" value="1"/>
</dbReference>
<name>T0Y9J6_9ZZZZ</name>
<feature type="non-terminal residue" evidence="1">
    <location>
        <position position="213"/>
    </location>
</feature>
<dbReference type="EMBL" id="AUZX01015136">
    <property type="protein sequence ID" value="EQD29818.1"/>
    <property type="molecule type" value="Genomic_DNA"/>
</dbReference>